<name>A0ABS9BMI2_9BACT</name>
<protein>
    <submittedName>
        <fullName evidence="1">Uncharacterized protein</fullName>
    </submittedName>
</protein>
<gene>
    <name evidence="1" type="ORF">L0U88_14400</name>
</gene>
<keyword evidence="2" id="KW-1185">Reference proteome</keyword>
<reference evidence="1 2" key="1">
    <citation type="submission" date="2022-01" db="EMBL/GenBank/DDBJ databases">
        <title>Flavihumibacter sp. nov., isolated from sediment of a river.</title>
        <authorList>
            <person name="Liu H."/>
        </authorList>
    </citation>
    <scope>NUCLEOTIDE SEQUENCE [LARGE SCALE GENOMIC DNA]</scope>
    <source>
        <strain evidence="1 2">RY-1</strain>
    </source>
</reference>
<dbReference type="RefSeq" id="WP_234866774.1">
    <property type="nucleotide sequence ID" value="NZ_JAKEVY010000003.1"/>
</dbReference>
<dbReference type="EMBL" id="JAKEVY010000003">
    <property type="protein sequence ID" value="MCF1715826.1"/>
    <property type="molecule type" value="Genomic_DNA"/>
</dbReference>
<proteinExistence type="predicted"/>
<evidence type="ECO:0000313" key="2">
    <source>
        <dbReference type="Proteomes" id="UP001200145"/>
    </source>
</evidence>
<comment type="caution">
    <text evidence="1">The sequence shown here is derived from an EMBL/GenBank/DDBJ whole genome shotgun (WGS) entry which is preliminary data.</text>
</comment>
<organism evidence="1 2">
    <name type="scientific">Flavihumibacter fluminis</name>
    <dbReference type="NCBI Taxonomy" id="2909236"/>
    <lineage>
        <taxon>Bacteria</taxon>
        <taxon>Pseudomonadati</taxon>
        <taxon>Bacteroidota</taxon>
        <taxon>Chitinophagia</taxon>
        <taxon>Chitinophagales</taxon>
        <taxon>Chitinophagaceae</taxon>
        <taxon>Flavihumibacter</taxon>
    </lineage>
</organism>
<evidence type="ECO:0000313" key="1">
    <source>
        <dbReference type="EMBL" id="MCF1715826.1"/>
    </source>
</evidence>
<dbReference type="Proteomes" id="UP001200145">
    <property type="component" value="Unassembled WGS sequence"/>
</dbReference>
<accession>A0ABS9BMI2</accession>
<sequence length="95" mass="11042">MSETTKNITLIKGNFSAEEAKDILITLLNNKINFHQMKNFSLMERFGKPEYGSQSRIDELKQNRDELNNLFKAAEENNITFSIDSIIQIRMNETN</sequence>